<dbReference type="SUPFAM" id="SSF56037">
    <property type="entry name" value="PheT/TilS domain"/>
    <property type="match status" value="1"/>
</dbReference>
<dbReference type="SMART" id="SM00873">
    <property type="entry name" value="B3_4"/>
    <property type="match status" value="1"/>
</dbReference>
<dbReference type="GO" id="GO:0003723">
    <property type="term" value="F:RNA binding"/>
    <property type="evidence" value="ECO:0007669"/>
    <property type="project" value="InterPro"/>
</dbReference>
<evidence type="ECO:0000313" key="2">
    <source>
        <dbReference type="EMBL" id="GGP19362.1"/>
    </source>
</evidence>
<reference evidence="2" key="2">
    <citation type="submission" date="2020-09" db="EMBL/GenBank/DDBJ databases">
        <authorList>
            <person name="Sun Q."/>
            <person name="Ohkuma M."/>
        </authorList>
    </citation>
    <scope>NUCLEOTIDE SEQUENCE</scope>
    <source>
        <strain evidence="2">JCM 10088</strain>
    </source>
</reference>
<dbReference type="PANTHER" id="PTHR39209">
    <property type="match status" value="1"/>
</dbReference>
<dbReference type="PANTHER" id="PTHR39209:SF2">
    <property type="entry name" value="CYTOPLASMIC PROTEIN"/>
    <property type="match status" value="1"/>
</dbReference>
<accession>A0A830GTD3</accession>
<proteinExistence type="predicted"/>
<keyword evidence="3" id="KW-1185">Reference proteome</keyword>
<protein>
    <recommendedName>
        <fullName evidence="1">B3/B4 tRNA-binding domain-containing protein</fullName>
    </recommendedName>
</protein>
<gene>
    <name evidence="2" type="ORF">GCM10007981_02740</name>
</gene>
<organism evidence="2 3">
    <name type="scientific">Thermocladium modestius</name>
    <dbReference type="NCBI Taxonomy" id="62609"/>
    <lineage>
        <taxon>Archaea</taxon>
        <taxon>Thermoproteota</taxon>
        <taxon>Thermoprotei</taxon>
        <taxon>Thermoproteales</taxon>
        <taxon>Thermoproteaceae</taxon>
        <taxon>Thermocladium</taxon>
    </lineage>
</organism>
<dbReference type="EMBL" id="BMNL01000001">
    <property type="protein sequence ID" value="GGP19362.1"/>
    <property type="molecule type" value="Genomic_DNA"/>
</dbReference>
<dbReference type="RefSeq" id="WP_188595676.1">
    <property type="nucleotide sequence ID" value="NZ_BMNL01000001.1"/>
</dbReference>
<dbReference type="InterPro" id="IPR005146">
    <property type="entry name" value="B3/B4_tRNA-bd"/>
</dbReference>
<evidence type="ECO:0000259" key="1">
    <source>
        <dbReference type="SMART" id="SM00873"/>
    </source>
</evidence>
<dbReference type="AlphaFoldDB" id="A0A830GTD3"/>
<dbReference type="Gene3D" id="3.50.40.10">
    <property type="entry name" value="Phenylalanyl-trna Synthetase, Chain B, domain 3"/>
    <property type="match status" value="1"/>
</dbReference>
<sequence length="229" mass="25151">MRVSIADELARMGIQLGVASAMELNNKASVDLRLEWEQAAAEINGSTKDLLADPVIRSYRDFYWRVLKIDPTKQRPAQEALIRRILNNGKIPTINPAVDIGNIISIKHKVPIGLYDMDKIKADKLTLRYAAEGEVFIPIGSPRRTLTSNQIVLAASDGTILHVYPYRDSELTMVEASTRNILIISAGVPGISGDLLIKAAAEVGLLYEKYLGGRLVKVELASGEREVSV</sequence>
<evidence type="ECO:0000313" key="3">
    <source>
        <dbReference type="Proteomes" id="UP000610960"/>
    </source>
</evidence>
<name>A0A830GTD3_9CREN</name>
<dbReference type="InterPro" id="IPR020825">
    <property type="entry name" value="Phe-tRNA_synthase-like_B3/B4"/>
</dbReference>
<dbReference type="GO" id="GO:0004826">
    <property type="term" value="F:phenylalanine-tRNA ligase activity"/>
    <property type="evidence" value="ECO:0007669"/>
    <property type="project" value="InterPro"/>
</dbReference>
<dbReference type="Proteomes" id="UP000610960">
    <property type="component" value="Unassembled WGS sequence"/>
</dbReference>
<dbReference type="Pfam" id="PF03483">
    <property type="entry name" value="B3_4"/>
    <property type="match status" value="1"/>
</dbReference>
<reference evidence="2" key="1">
    <citation type="journal article" date="2014" name="Int. J. Syst. Evol. Microbiol.">
        <title>Complete genome sequence of Corynebacterium casei LMG S-19264T (=DSM 44701T), isolated from a smear-ripened cheese.</title>
        <authorList>
            <consortium name="US DOE Joint Genome Institute (JGI-PGF)"/>
            <person name="Walter F."/>
            <person name="Albersmeier A."/>
            <person name="Kalinowski J."/>
            <person name="Ruckert C."/>
        </authorList>
    </citation>
    <scope>NUCLEOTIDE SEQUENCE</scope>
    <source>
        <strain evidence="2">JCM 10088</strain>
    </source>
</reference>
<feature type="domain" description="B3/B4 tRNA-binding" evidence="1">
    <location>
        <begin position="59"/>
        <end position="212"/>
    </location>
</feature>
<comment type="caution">
    <text evidence="2">The sequence shown here is derived from an EMBL/GenBank/DDBJ whole genome shotgun (WGS) entry which is preliminary data.</text>
</comment>
<dbReference type="OrthoDB" id="35982at2157"/>